<name>A0ABY6SST1_9CLOT</name>
<reference evidence="1 2" key="1">
    <citation type="submission" date="2018-11" db="EMBL/GenBank/DDBJ databases">
        <authorList>
            <consortium name="Pathogen Informatics"/>
        </authorList>
    </citation>
    <scope>NUCLEOTIDE SEQUENCE [LARGE SCALE GENOMIC DNA]</scope>
    <source>
        <strain evidence="1 2">NCTC10913</strain>
    </source>
</reference>
<accession>A0ABY6SST1</accession>
<dbReference type="Proteomes" id="UP000277570">
    <property type="component" value="Unassembled WGS sequence"/>
</dbReference>
<dbReference type="EMBL" id="UYIN01000007">
    <property type="protein sequence ID" value="VDG71586.1"/>
    <property type="molecule type" value="Genomic_DNA"/>
</dbReference>
<dbReference type="InterPro" id="IPR008861">
    <property type="entry name" value="GpX-like"/>
</dbReference>
<dbReference type="RefSeq" id="WP_125148499.1">
    <property type="nucleotide sequence ID" value="NZ_UYIN01000007.1"/>
</dbReference>
<proteinExistence type="predicted"/>
<evidence type="ECO:0000313" key="1">
    <source>
        <dbReference type="EMBL" id="VDG71586.1"/>
    </source>
</evidence>
<comment type="caution">
    <text evidence="1">The sequence shown here is derived from an EMBL/GenBank/DDBJ whole genome shotgun (WGS) entry which is preliminary data.</text>
</comment>
<protein>
    <submittedName>
        <fullName evidence="1">Phage tail protein gpX</fullName>
    </submittedName>
</protein>
<gene>
    <name evidence="1" type="ORF">NCTC10913_01936</name>
</gene>
<sequence>MAANYITKDGDTFDILALKFYNNENYAVEIMKANPRLRKIIVFDEGINLIIPDIKFEEESTLPPWKK</sequence>
<dbReference type="Pfam" id="PF05489">
    <property type="entry name" value="Phage_tail_X"/>
    <property type="match status" value="1"/>
</dbReference>
<organism evidence="1 2">
    <name type="scientific">Clostridium carnis</name>
    <dbReference type="NCBI Taxonomy" id="1530"/>
    <lineage>
        <taxon>Bacteria</taxon>
        <taxon>Bacillati</taxon>
        <taxon>Bacillota</taxon>
        <taxon>Clostridia</taxon>
        <taxon>Eubacteriales</taxon>
        <taxon>Clostridiaceae</taxon>
        <taxon>Clostridium</taxon>
    </lineage>
</organism>
<evidence type="ECO:0000313" key="2">
    <source>
        <dbReference type="Proteomes" id="UP000277570"/>
    </source>
</evidence>
<keyword evidence="2" id="KW-1185">Reference proteome</keyword>